<feature type="domain" description="CobW/HypB/UreG nucleotide-binding" evidence="8">
    <location>
        <begin position="263"/>
        <end position="436"/>
    </location>
</feature>
<accession>K9H702</accession>
<dbReference type="Pfam" id="PF02492">
    <property type="entry name" value="cobW"/>
    <property type="match status" value="1"/>
</dbReference>
<organism evidence="10 11">
    <name type="scientific">Caenispirillum salinarum AK4</name>
    <dbReference type="NCBI Taxonomy" id="1238182"/>
    <lineage>
        <taxon>Bacteria</taxon>
        <taxon>Pseudomonadati</taxon>
        <taxon>Pseudomonadota</taxon>
        <taxon>Alphaproteobacteria</taxon>
        <taxon>Rhodospirillales</taxon>
        <taxon>Novispirillaceae</taxon>
        <taxon>Caenispirillum</taxon>
    </lineage>
</organism>
<dbReference type="GO" id="GO:0000166">
    <property type="term" value="F:nucleotide binding"/>
    <property type="evidence" value="ECO:0007669"/>
    <property type="project" value="UniProtKB-KW"/>
</dbReference>
<dbReference type="EMBL" id="ANHY01000002">
    <property type="protein sequence ID" value="EKV32849.1"/>
    <property type="molecule type" value="Genomic_DNA"/>
</dbReference>
<keyword evidence="7" id="KW-0812">Transmembrane</keyword>
<dbReference type="NCBIfam" id="TIGR03055">
    <property type="entry name" value="photo_alph_chp2"/>
    <property type="match status" value="1"/>
</dbReference>
<dbReference type="Gene3D" id="3.40.50.300">
    <property type="entry name" value="P-loop containing nucleotide triphosphate hydrolases"/>
    <property type="match status" value="1"/>
</dbReference>
<name>K9H702_9PROT</name>
<dbReference type="InterPro" id="IPR036627">
    <property type="entry name" value="CobW-likC_sf"/>
</dbReference>
<dbReference type="PANTHER" id="PTHR13748">
    <property type="entry name" value="COBW-RELATED"/>
    <property type="match status" value="1"/>
</dbReference>
<evidence type="ECO:0000259" key="8">
    <source>
        <dbReference type="Pfam" id="PF02492"/>
    </source>
</evidence>
<feature type="transmembrane region" description="Helical" evidence="7">
    <location>
        <begin position="63"/>
        <end position="85"/>
    </location>
</feature>
<evidence type="ECO:0000313" key="10">
    <source>
        <dbReference type="EMBL" id="EKV32849.1"/>
    </source>
</evidence>
<dbReference type="GO" id="GO:0005737">
    <property type="term" value="C:cytoplasm"/>
    <property type="evidence" value="ECO:0007669"/>
    <property type="project" value="TreeGrafter"/>
</dbReference>
<evidence type="ECO:0000313" key="11">
    <source>
        <dbReference type="Proteomes" id="UP000009881"/>
    </source>
</evidence>
<comment type="similarity">
    <text evidence="4">Belongs to the SIMIBI class G3E GTPase family. ZNG1 subfamily.</text>
</comment>
<dbReference type="InterPro" id="IPR027417">
    <property type="entry name" value="P-loop_NTPase"/>
</dbReference>
<dbReference type="InterPro" id="IPR003495">
    <property type="entry name" value="CobW/HypB/UreG_nucleotide-bd"/>
</dbReference>
<feature type="domain" description="CobW C-terminal" evidence="9">
    <location>
        <begin position="484"/>
        <end position="569"/>
    </location>
</feature>
<dbReference type="STRING" id="1238182.C882_1687"/>
<evidence type="ECO:0000256" key="3">
    <source>
        <dbReference type="ARBA" id="ARBA00023186"/>
    </source>
</evidence>
<dbReference type="RefSeq" id="WP_009538676.1">
    <property type="nucleotide sequence ID" value="NZ_ANHY01000002.1"/>
</dbReference>
<keyword evidence="7" id="KW-1133">Transmembrane helix</keyword>
<evidence type="ECO:0000256" key="6">
    <source>
        <dbReference type="ARBA" id="ARBA00049117"/>
    </source>
</evidence>
<evidence type="ECO:0000259" key="9">
    <source>
        <dbReference type="Pfam" id="PF07683"/>
    </source>
</evidence>
<dbReference type="InterPro" id="IPR011629">
    <property type="entry name" value="CobW-like_C"/>
</dbReference>
<dbReference type="Pfam" id="PF07683">
    <property type="entry name" value="CobW_C"/>
    <property type="match status" value="1"/>
</dbReference>
<dbReference type="CDD" id="cd03112">
    <property type="entry name" value="CobW-like"/>
    <property type="match status" value="1"/>
</dbReference>
<evidence type="ECO:0000256" key="7">
    <source>
        <dbReference type="SAM" id="Phobius"/>
    </source>
</evidence>
<protein>
    <submittedName>
        <fullName evidence="10">Uncharacterized protein</fullName>
    </submittedName>
</protein>
<proteinExistence type="inferred from homology"/>
<feature type="transmembrane region" description="Helical" evidence="7">
    <location>
        <begin position="183"/>
        <end position="202"/>
    </location>
</feature>
<feature type="transmembrane region" description="Helical" evidence="7">
    <location>
        <begin position="32"/>
        <end position="51"/>
    </location>
</feature>
<keyword evidence="2" id="KW-0378">Hydrolase</keyword>
<reference evidence="10 11" key="1">
    <citation type="journal article" date="2013" name="Genome Announc.">
        <title>Draft Genome Sequence of an Alphaproteobacterium, Caenispirillum salinarum AK4(T), Isolated from a Solar Saltern.</title>
        <authorList>
            <person name="Khatri I."/>
            <person name="Singh A."/>
            <person name="Korpole S."/>
            <person name="Pinnaka A.K."/>
            <person name="Subramanian S."/>
        </authorList>
    </citation>
    <scope>NUCLEOTIDE SEQUENCE [LARGE SCALE GENOMIC DNA]</scope>
    <source>
        <strain evidence="10 11">AK4</strain>
    </source>
</reference>
<dbReference type="OrthoDB" id="152369at2"/>
<dbReference type="eggNOG" id="COG0523">
    <property type="taxonomic scope" value="Bacteria"/>
</dbReference>
<sequence>MSNYVLPVLYGLFVWWASTVLIIYLDNLPKRTFKWSLLGATAVLAACLYGLHASADDPSVTGAYVAFTCGVLAWGWQEISFYMGYVTGPRKQPCKDGCKGWVHFGHAIMTNLWHELAIIAAAGVVVALTWNAPNQVGLWTFLILWWMHQSAKLNVFLGVRNLNEEFLPEHLSFLKSYFTRKPMNLLFPVSVTISSIITYVLVMKAANAATAFEAVGFTFLAAFMALAVLEHWLLVLPLPTAGLWQPGLKARGDAPAKPFDAEIVVGFLGAGKTTVLRRMLSEVDPDEKTVVLVNDFGKLGLDGTLLSGRGADVVELPNGCICCSLRKDLAAQLKDVIARMAPDRVLIEPSGVADVTSLLRVLHGPDVKGLVKSLRLTTVIDAGAFLRDHARLPEYFEAQARLAPVFILNKTDRASAEDLAITTDTLKRLNPHAEILPAVYGAVEPARAEAWKAAPAVEAHTHAHDHAHEHHHDHGPDALGLENWSTALSGLHDARALRGVLEAVAAGAFGEIDRLKGILQVEGGWLQVDVAGGHPAIAAHAARPEDTARVMAIGKSIERDLLHRALRRCTVPEAAVA</sequence>
<dbReference type="PATRIC" id="fig|1238182.3.peg.225"/>
<dbReference type="Gene3D" id="3.30.1220.10">
    <property type="entry name" value="CobW-like, C-terminal domain"/>
    <property type="match status" value="1"/>
</dbReference>
<feature type="transmembrane region" description="Helical" evidence="7">
    <location>
        <begin position="112"/>
        <end position="132"/>
    </location>
</feature>
<comment type="caution">
    <text evidence="10">The sequence shown here is derived from an EMBL/GenBank/DDBJ whole genome shotgun (WGS) entry which is preliminary data.</text>
</comment>
<comment type="function">
    <text evidence="5">Zinc chaperone that directly transfers zinc cofactor to target proteins, thereby activating them. Zinc is transferred from the CXCC motif in the GTPase domain to the zinc binding site in target proteins in a process requiring GTP hydrolysis.</text>
</comment>
<comment type="catalytic activity">
    <reaction evidence="6">
        <text>GTP + H2O = GDP + phosphate + H(+)</text>
        <dbReference type="Rhea" id="RHEA:19669"/>
        <dbReference type="ChEBI" id="CHEBI:15377"/>
        <dbReference type="ChEBI" id="CHEBI:15378"/>
        <dbReference type="ChEBI" id="CHEBI:37565"/>
        <dbReference type="ChEBI" id="CHEBI:43474"/>
        <dbReference type="ChEBI" id="CHEBI:58189"/>
    </reaction>
    <physiologicalReaction direction="left-to-right" evidence="6">
        <dbReference type="Rhea" id="RHEA:19670"/>
    </physiologicalReaction>
</comment>
<keyword evidence="3" id="KW-0143">Chaperone</keyword>
<evidence type="ECO:0000256" key="4">
    <source>
        <dbReference type="ARBA" id="ARBA00034320"/>
    </source>
</evidence>
<keyword evidence="11" id="KW-1185">Reference proteome</keyword>
<dbReference type="InterPro" id="IPR017496">
    <property type="entry name" value="Photo_alph_chp2"/>
</dbReference>
<dbReference type="AlphaFoldDB" id="K9H702"/>
<dbReference type="SUPFAM" id="SSF52540">
    <property type="entry name" value="P-loop containing nucleoside triphosphate hydrolases"/>
    <property type="match status" value="1"/>
</dbReference>
<dbReference type="GO" id="GO:0016787">
    <property type="term" value="F:hydrolase activity"/>
    <property type="evidence" value="ECO:0007669"/>
    <property type="project" value="UniProtKB-KW"/>
</dbReference>
<dbReference type="Proteomes" id="UP000009881">
    <property type="component" value="Unassembled WGS sequence"/>
</dbReference>
<feature type="transmembrane region" description="Helical" evidence="7">
    <location>
        <begin position="6"/>
        <end position="25"/>
    </location>
</feature>
<keyword evidence="7" id="KW-0472">Membrane</keyword>
<evidence type="ECO:0000256" key="2">
    <source>
        <dbReference type="ARBA" id="ARBA00022801"/>
    </source>
</evidence>
<keyword evidence="1" id="KW-0547">Nucleotide-binding</keyword>
<feature type="transmembrane region" description="Helical" evidence="7">
    <location>
        <begin position="208"/>
        <end position="229"/>
    </location>
</feature>
<dbReference type="PANTHER" id="PTHR13748:SF62">
    <property type="entry name" value="COBW DOMAIN-CONTAINING PROTEIN"/>
    <property type="match status" value="1"/>
</dbReference>
<evidence type="ECO:0000256" key="5">
    <source>
        <dbReference type="ARBA" id="ARBA00045658"/>
    </source>
</evidence>
<dbReference type="Pfam" id="PF12291">
    <property type="entry name" value="DUF3623"/>
    <property type="match status" value="1"/>
</dbReference>
<gene>
    <name evidence="10" type="ORF">C882_1687</name>
</gene>
<dbReference type="InterPro" id="IPR051316">
    <property type="entry name" value="Zinc-reg_GTPase_activator"/>
</dbReference>
<evidence type="ECO:0000256" key="1">
    <source>
        <dbReference type="ARBA" id="ARBA00022741"/>
    </source>
</evidence>